<dbReference type="Proteomes" id="UP001595818">
    <property type="component" value="Unassembled WGS sequence"/>
</dbReference>
<gene>
    <name evidence="1" type="ORF">ACFPFU_17500</name>
</gene>
<dbReference type="RefSeq" id="WP_377066422.1">
    <property type="nucleotide sequence ID" value="NZ_JBHSJJ010000011.1"/>
</dbReference>
<sequence>MANYLKFQERKNMENGTRDQANCMLKGGYGNGTSPIGGQEPAAAFLLASGSLF</sequence>
<evidence type="ECO:0000313" key="2">
    <source>
        <dbReference type="Proteomes" id="UP001595818"/>
    </source>
</evidence>
<proteinExistence type="predicted"/>
<evidence type="ECO:0000313" key="1">
    <source>
        <dbReference type="EMBL" id="MFC4873502.1"/>
    </source>
</evidence>
<keyword evidence="2" id="KW-1185">Reference proteome</keyword>
<name>A0ABV9T438_9BACT</name>
<protein>
    <submittedName>
        <fullName evidence="1">Uncharacterized protein</fullName>
    </submittedName>
</protein>
<reference evidence="2" key="1">
    <citation type="journal article" date="2019" name="Int. J. Syst. Evol. Microbiol.">
        <title>The Global Catalogue of Microorganisms (GCM) 10K type strain sequencing project: providing services to taxonomists for standard genome sequencing and annotation.</title>
        <authorList>
            <consortium name="The Broad Institute Genomics Platform"/>
            <consortium name="The Broad Institute Genome Sequencing Center for Infectious Disease"/>
            <person name="Wu L."/>
            <person name="Ma J."/>
        </authorList>
    </citation>
    <scope>NUCLEOTIDE SEQUENCE [LARGE SCALE GENOMIC DNA]</scope>
    <source>
        <strain evidence="2">CGMCC 4.7466</strain>
    </source>
</reference>
<dbReference type="EMBL" id="JBHSJJ010000011">
    <property type="protein sequence ID" value="MFC4873502.1"/>
    <property type="molecule type" value="Genomic_DNA"/>
</dbReference>
<organism evidence="1 2">
    <name type="scientific">Negadavirga shengliensis</name>
    <dbReference type="NCBI Taxonomy" id="1389218"/>
    <lineage>
        <taxon>Bacteria</taxon>
        <taxon>Pseudomonadati</taxon>
        <taxon>Bacteroidota</taxon>
        <taxon>Cytophagia</taxon>
        <taxon>Cytophagales</taxon>
        <taxon>Cyclobacteriaceae</taxon>
        <taxon>Negadavirga</taxon>
    </lineage>
</organism>
<accession>A0ABV9T438</accession>
<comment type="caution">
    <text evidence="1">The sequence shown here is derived from an EMBL/GenBank/DDBJ whole genome shotgun (WGS) entry which is preliminary data.</text>
</comment>